<evidence type="ECO:0000313" key="7">
    <source>
        <dbReference type="EMBL" id="QGU27157.1"/>
    </source>
</evidence>
<dbReference type="EMBL" id="CP032550">
    <property type="protein sequence ID" value="QGU27157.1"/>
    <property type="molecule type" value="Genomic_DNA"/>
</dbReference>
<evidence type="ECO:0000256" key="5">
    <source>
        <dbReference type="SAM" id="SignalP"/>
    </source>
</evidence>
<evidence type="ECO:0000313" key="8">
    <source>
        <dbReference type="Proteomes" id="UP000422989"/>
    </source>
</evidence>
<comment type="similarity">
    <text evidence="1 4">Belongs to the glycosyl hydrolase 26 family.</text>
</comment>
<evidence type="ECO:0000256" key="1">
    <source>
        <dbReference type="ARBA" id="ARBA00007754"/>
    </source>
</evidence>
<keyword evidence="8" id="KW-1185">Reference proteome</keyword>
<reference evidence="7 8" key="1">
    <citation type="submission" date="2018-09" db="EMBL/GenBank/DDBJ databases">
        <title>Whole genome sequencing of Microbacterium oryzae strain MB-10T.</title>
        <authorList>
            <person name="Das S.K."/>
        </authorList>
    </citation>
    <scope>NUCLEOTIDE SEQUENCE [LARGE SCALE GENOMIC DNA]</scope>
    <source>
        <strain evidence="7 8">MB-10</strain>
    </source>
</reference>
<keyword evidence="2" id="KW-0378">Hydrolase</keyword>
<accession>A0A6I6E324</accession>
<evidence type="ECO:0000256" key="4">
    <source>
        <dbReference type="PROSITE-ProRule" id="PRU01100"/>
    </source>
</evidence>
<dbReference type="PROSITE" id="PS51764">
    <property type="entry name" value="GH26"/>
    <property type="match status" value="1"/>
</dbReference>
<dbReference type="SUPFAM" id="SSF51445">
    <property type="entry name" value="(Trans)glycosidases"/>
    <property type="match status" value="1"/>
</dbReference>
<name>A0A6I6E324_9MICO</name>
<dbReference type="InterPro" id="IPR000805">
    <property type="entry name" value="Glyco_hydro_26"/>
</dbReference>
<dbReference type="Pfam" id="PF02156">
    <property type="entry name" value="Glyco_hydro_26"/>
    <property type="match status" value="1"/>
</dbReference>
<protein>
    <recommendedName>
        <fullName evidence="6">GH26 domain-containing protein</fullName>
    </recommendedName>
</protein>
<dbReference type="PROSITE" id="PS51257">
    <property type="entry name" value="PROKAR_LIPOPROTEIN"/>
    <property type="match status" value="1"/>
</dbReference>
<dbReference type="InterPro" id="IPR017853">
    <property type="entry name" value="GH"/>
</dbReference>
<dbReference type="PANTHER" id="PTHR40079:SF4">
    <property type="entry name" value="GH26 DOMAIN-CONTAINING PROTEIN-RELATED"/>
    <property type="match status" value="1"/>
</dbReference>
<feature type="chain" id="PRO_5038556480" description="GH26 domain-containing protein" evidence="5">
    <location>
        <begin position="28"/>
        <end position="391"/>
    </location>
</feature>
<feature type="domain" description="GH26" evidence="6">
    <location>
        <begin position="30"/>
        <end position="375"/>
    </location>
</feature>
<dbReference type="AlphaFoldDB" id="A0A6I6E324"/>
<organism evidence="7 8">
    <name type="scientific">Microbacterium oryzae</name>
    <dbReference type="NCBI Taxonomy" id="743009"/>
    <lineage>
        <taxon>Bacteria</taxon>
        <taxon>Bacillati</taxon>
        <taxon>Actinomycetota</taxon>
        <taxon>Actinomycetes</taxon>
        <taxon>Micrococcales</taxon>
        <taxon>Microbacteriaceae</taxon>
        <taxon>Microbacterium</taxon>
    </lineage>
</organism>
<dbReference type="PANTHER" id="PTHR40079">
    <property type="entry name" value="MANNAN ENDO-1,4-BETA-MANNOSIDASE E-RELATED"/>
    <property type="match status" value="1"/>
</dbReference>
<keyword evidence="5" id="KW-0732">Signal</keyword>
<evidence type="ECO:0000259" key="6">
    <source>
        <dbReference type="PROSITE" id="PS51764"/>
    </source>
</evidence>
<dbReference type="GO" id="GO:0016985">
    <property type="term" value="F:mannan endo-1,4-beta-mannosidase activity"/>
    <property type="evidence" value="ECO:0007669"/>
    <property type="project" value="InterPro"/>
</dbReference>
<dbReference type="Proteomes" id="UP000422989">
    <property type="component" value="Chromosome"/>
</dbReference>
<dbReference type="RefSeq" id="WP_156241649.1">
    <property type="nucleotide sequence ID" value="NZ_BAAAZL010000006.1"/>
</dbReference>
<dbReference type="KEGG" id="moj:D7D94_05370"/>
<keyword evidence="3" id="KW-0326">Glycosidase</keyword>
<feature type="signal peptide" evidence="5">
    <location>
        <begin position="1"/>
        <end position="27"/>
    </location>
</feature>
<dbReference type="GO" id="GO:0006080">
    <property type="term" value="P:substituted mannan metabolic process"/>
    <property type="evidence" value="ECO:0007669"/>
    <property type="project" value="InterPro"/>
</dbReference>
<comment type="caution">
    <text evidence="4">Lacks conserved residue(s) required for the propagation of feature annotation.</text>
</comment>
<dbReference type="Gene3D" id="3.20.20.80">
    <property type="entry name" value="Glycosidases"/>
    <property type="match status" value="1"/>
</dbReference>
<dbReference type="InterPro" id="IPR022790">
    <property type="entry name" value="GH26_dom"/>
</dbReference>
<gene>
    <name evidence="7" type="ORF">D7D94_05370</name>
</gene>
<evidence type="ECO:0000256" key="2">
    <source>
        <dbReference type="ARBA" id="ARBA00022801"/>
    </source>
</evidence>
<sequence length="391" mass="42331">MLPPARRPAGAALALAALLATSLTSCATGPSAEELRERAACAVDALSAADGVAFGVDLDWEEQTVAEYADLLGEHPADVVSYAPIPWREEDRAHVLDAAKQAADAGAAQLLTLEPSDGLTAVTDEAVSDLVETLVDVTELGVPVLVRFGHEMNGSWYPWGQQPEAYVTAFRRVATAVHADVPGAAMMWAPNYGGGYPFPGRAYSYAPDSAQASALDTDGDGAVTDADDPYAPYYPGDEAVDWVGISLTHWGSSYPWGENETPEADKFAAQLTGAYDGLAGDETAVPDFYREYAERRNRPLAIPSTAALVTGDDDEAGQEIRRVWREQVFSEETRQDFPLLRLVNWFEWERFEPEADAIVHWAALADEEERRLFRADVPEWVSFGGGGDGCR</sequence>
<evidence type="ECO:0000256" key="3">
    <source>
        <dbReference type="ARBA" id="ARBA00023295"/>
    </source>
</evidence>
<proteinExistence type="inferred from homology"/>
<dbReference type="OrthoDB" id="9816550at2"/>